<evidence type="ECO:0000313" key="6">
    <source>
        <dbReference type="Proteomes" id="UP001219525"/>
    </source>
</evidence>
<dbReference type="Proteomes" id="UP001219525">
    <property type="component" value="Unassembled WGS sequence"/>
</dbReference>
<accession>A0AAD6YND2</accession>
<evidence type="ECO:0000256" key="1">
    <source>
        <dbReference type="ARBA" id="ARBA00005336"/>
    </source>
</evidence>
<dbReference type="PANTHER" id="PTHR30480">
    <property type="entry name" value="BETA-HEXOSAMINIDASE-RELATED"/>
    <property type="match status" value="1"/>
</dbReference>
<dbReference type="InterPro" id="IPR017853">
    <property type="entry name" value="GH"/>
</dbReference>
<dbReference type="AlphaFoldDB" id="A0AAD6YND2"/>
<dbReference type="PRINTS" id="PR00133">
    <property type="entry name" value="GLHYDRLASE3"/>
</dbReference>
<organism evidence="5 6">
    <name type="scientific">Mycena pura</name>
    <dbReference type="NCBI Taxonomy" id="153505"/>
    <lineage>
        <taxon>Eukaryota</taxon>
        <taxon>Fungi</taxon>
        <taxon>Dikarya</taxon>
        <taxon>Basidiomycota</taxon>
        <taxon>Agaricomycotina</taxon>
        <taxon>Agaricomycetes</taxon>
        <taxon>Agaricomycetidae</taxon>
        <taxon>Agaricales</taxon>
        <taxon>Marasmiineae</taxon>
        <taxon>Mycenaceae</taxon>
        <taxon>Mycena</taxon>
    </lineage>
</organism>
<keyword evidence="3" id="KW-0326">Glycosidase</keyword>
<dbReference type="InterPro" id="IPR050226">
    <property type="entry name" value="NagZ_Beta-hexosaminidase"/>
</dbReference>
<evidence type="ECO:0000256" key="3">
    <source>
        <dbReference type="ARBA" id="ARBA00023295"/>
    </source>
</evidence>
<dbReference type="InterPro" id="IPR001764">
    <property type="entry name" value="Glyco_hydro_3_N"/>
</dbReference>
<dbReference type="Gene3D" id="3.20.20.300">
    <property type="entry name" value="Glycoside hydrolase, family 3, N-terminal domain"/>
    <property type="match status" value="1"/>
</dbReference>
<dbReference type="EMBL" id="JARJCW010000005">
    <property type="protein sequence ID" value="KAJ7224476.1"/>
    <property type="molecule type" value="Genomic_DNA"/>
</dbReference>
<feature type="domain" description="Glycoside hydrolase family 3 N-terminal" evidence="4">
    <location>
        <begin position="17"/>
        <end position="317"/>
    </location>
</feature>
<dbReference type="InterPro" id="IPR036962">
    <property type="entry name" value="Glyco_hydro_3_N_sf"/>
</dbReference>
<dbReference type="Gene3D" id="3.40.50.1700">
    <property type="entry name" value="Glycoside hydrolase family 3 C-terminal domain"/>
    <property type="match status" value="1"/>
</dbReference>
<comment type="caution">
    <text evidence="5">The sequence shown here is derived from an EMBL/GenBank/DDBJ whole genome shotgun (WGS) entry which is preliminary data.</text>
</comment>
<evidence type="ECO:0000313" key="5">
    <source>
        <dbReference type="EMBL" id="KAJ7224476.1"/>
    </source>
</evidence>
<dbReference type="GO" id="GO:0009254">
    <property type="term" value="P:peptidoglycan turnover"/>
    <property type="evidence" value="ECO:0007669"/>
    <property type="project" value="TreeGrafter"/>
</dbReference>
<keyword evidence="6" id="KW-1185">Reference proteome</keyword>
<dbReference type="GO" id="GO:0004553">
    <property type="term" value="F:hydrolase activity, hydrolyzing O-glycosyl compounds"/>
    <property type="evidence" value="ECO:0007669"/>
    <property type="project" value="InterPro"/>
</dbReference>
<dbReference type="SUPFAM" id="SSF51445">
    <property type="entry name" value="(Trans)glycosidases"/>
    <property type="match status" value="1"/>
</dbReference>
<gene>
    <name evidence="5" type="ORF">GGX14DRAFT_650627</name>
</gene>
<keyword evidence="2 5" id="KW-0378">Hydrolase</keyword>
<dbReference type="PANTHER" id="PTHR30480:SF16">
    <property type="entry name" value="GLYCOSIDE HYDROLASE FAMILY 3 DOMAIN PROTEIN"/>
    <property type="match status" value="1"/>
</dbReference>
<protein>
    <submittedName>
        <fullName evidence="5">Glycoside hydrolase family 3 protein</fullName>
    </submittedName>
</protein>
<evidence type="ECO:0000259" key="4">
    <source>
        <dbReference type="Pfam" id="PF00933"/>
    </source>
</evidence>
<dbReference type="InterPro" id="IPR036881">
    <property type="entry name" value="Glyco_hydro_3_C_sf"/>
</dbReference>
<reference evidence="5" key="1">
    <citation type="submission" date="2023-03" db="EMBL/GenBank/DDBJ databases">
        <title>Massive genome expansion in bonnet fungi (Mycena s.s.) driven by repeated elements and novel gene families across ecological guilds.</title>
        <authorList>
            <consortium name="Lawrence Berkeley National Laboratory"/>
            <person name="Harder C.B."/>
            <person name="Miyauchi S."/>
            <person name="Viragh M."/>
            <person name="Kuo A."/>
            <person name="Thoen E."/>
            <person name="Andreopoulos B."/>
            <person name="Lu D."/>
            <person name="Skrede I."/>
            <person name="Drula E."/>
            <person name="Henrissat B."/>
            <person name="Morin E."/>
            <person name="Kohler A."/>
            <person name="Barry K."/>
            <person name="LaButti K."/>
            <person name="Morin E."/>
            <person name="Salamov A."/>
            <person name="Lipzen A."/>
            <person name="Mereny Z."/>
            <person name="Hegedus B."/>
            <person name="Baldrian P."/>
            <person name="Stursova M."/>
            <person name="Weitz H."/>
            <person name="Taylor A."/>
            <person name="Grigoriev I.V."/>
            <person name="Nagy L.G."/>
            <person name="Martin F."/>
            <person name="Kauserud H."/>
        </authorList>
    </citation>
    <scope>NUCLEOTIDE SEQUENCE</scope>
    <source>
        <strain evidence="5">9144</strain>
    </source>
</reference>
<dbReference type="Pfam" id="PF00933">
    <property type="entry name" value="Glyco_hydro_3"/>
    <property type="match status" value="1"/>
</dbReference>
<sequence>MRKRIGQHFVFGFHGASVSQDIKTLIEEYYVGSVILMKRNIVDAAQTRALVCDLQTIARNAGHDRPLLIGTDQENGLVSAFTRPDAGSQFPGAMTLAATGSSVLAEQVAHATGRELKLVGINWAYSPVADVNSDPRNPVIGVRSFGDDPRQVGIYASSVAQGLTMAGIAPSAKHFPGHGDTSVDSHLALPRIMKSRTELNATELPPFTALIAQGVASIMTGHMALPAVTGTDAPCSLSRAITTDLLRGELGYTGLVVTDCLEMDAISDKSQGACGVEEGAVRALAAGADIVMICHTMAWQTGAVLETYNAVASGRLSLDETRINSLKDRFAGTWEDVLEMDDASFHNHWQEAKRESAALSDKAYRMSTALLNDKDSLPLKHGAPVVLFTPPMESLNKAVDDADGLLRTKDGKLRNTAGPSFLSFASSIAKRSPCTHLVYERDTQLSVPADCVAVIFTLRNADRSPWQLDSLQQLARSAHVPIIVVGSCAPYDAASVTQAYVACFEYTPAALECAAAFIFGEHGDAVGTVPVRVK</sequence>
<evidence type="ECO:0000256" key="2">
    <source>
        <dbReference type="ARBA" id="ARBA00022801"/>
    </source>
</evidence>
<comment type="similarity">
    <text evidence="1">Belongs to the glycosyl hydrolase 3 family.</text>
</comment>
<dbReference type="GO" id="GO:0005975">
    <property type="term" value="P:carbohydrate metabolic process"/>
    <property type="evidence" value="ECO:0007669"/>
    <property type="project" value="InterPro"/>
</dbReference>
<name>A0AAD6YND2_9AGAR</name>
<proteinExistence type="inferred from homology"/>